<feature type="chain" id="PRO_5022918694" evidence="1">
    <location>
        <begin position="20"/>
        <end position="117"/>
    </location>
</feature>
<feature type="signal peptide" evidence="1">
    <location>
        <begin position="1"/>
        <end position="19"/>
    </location>
</feature>
<evidence type="ECO:0000313" key="2">
    <source>
        <dbReference type="EMBL" id="TFK96010.1"/>
    </source>
</evidence>
<reference evidence="2 3" key="1">
    <citation type="journal article" date="2019" name="Nat. Ecol. Evol.">
        <title>Megaphylogeny resolves global patterns of mushroom evolution.</title>
        <authorList>
            <person name="Varga T."/>
            <person name="Krizsan K."/>
            <person name="Foldi C."/>
            <person name="Dima B."/>
            <person name="Sanchez-Garcia M."/>
            <person name="Sanchez-Ramirez S."/>
            <person name="Szollosi G.J."/>
            <person name="Szarkandi J.G."/>
            <person name="Papp V."/>
            <person name="Albert L."/>
            <person name="Andreopoulos W."/>
            <person name="Angelini C."/>
            <person name="Antonin V."/>
            <person name="Barry K.W."/>
            <person name="Bougher N.L."/>
            <person name="Buchanan P."/>
            <person name="Buyck B."/>
            <person name="Bense V."/>
            <person name="Catcheside P."/>
            <person name="Chovatia M."/>
            <person name="Cooper J."/>
            <person name="Damon W."/>
            <person name="Desjardin D."/>
            <person name="Finy P."/>
            <person name="Geml J."/>
            <person name="Haridas S."/>
            <person name="Hughes K."/>
            <person name="Justo A."/>
            <person name="Karasinski D."/>
            <person name="Kautmanova I."/>
            <person name="Kiss B."/>
            <person name="Kocsube S."/>
            <person name="Kotiranta H."/>
            <person name="LaButti K.M."/>
            <person name="Lechner B.E."/>
            <person name="Liimatainen K."/>
            <person name="Lipzen A."/>
            <person name="Lukacs Z."/>
            <person name="Mihaltcheva S."/>
            <person name="Morgado L.N."/>
            <person name="Niskanen T."/>
            <person name="Noordeloos M.E."/>
            <person name="Ohm R.A."/>
            <person name="Ortiz-Santana B."/>
            <person name="Ovrebo C."/>
            <person name="Racz N."/>
            <person name="Riley R."/>
            <person name="Savchenko A."/>
            <person name="Shiryaev A."/>
            <person name="Soop K."/>
            <person name="Spirin V."/>
            <person name="Szebenyi C."/>
            <person name="Tomsovsky M."/>
            <person name="Tulloss R.E."/>
            <person name="Uehling J."/>
            <person name="Grigoriev I.V."/>
            <person name="Vagvolgyi C."/>
            <person name="Papp T."/>
            <person name="Martin F.M."/>
            <person name="Miettinen O."/>
            <person name="Hibbett D.S."/>
            <person name="Nagy L.G."/>
        </authorList>
    </citation>
    <scope>NUCLEOTIDE SEQUENCE [LARGE SCALE GENOMIC DNA]</scope>
    <source>
        <strain evidence="2 3">CBS 309.79</strain>
    </source>
</reference>
<name>A0A5C3Q6L5_9AGAR</name>
<sequence>MQFTSIVASVILAAAAVKAQTVTFIETASPGCVADSPAAPVSFVDPVCGQCLQVADQPNAVFEALTVTGKSASQFITAHTGRDCSAETKIRATEGETSICWRERIGEPMFKSVFIAC</sequence>
<protein>
    <submittedName>
        <fullName evidence="2">Uncharacterized protein</fullName>
    </submittedName>
</protein>
<organism evidence="2 3">
    <name type="scientific">Pterulicium gracile</name>
    <dbReference type="NCBI Taxonomy" id="1884261"/>
    <lineage>
        <taxon>Eukaryota</taxon>
        <taxon>Fungi</taxon>
        <taxon>Dikarya</taxon>
        <taxon>Basidiomycota</taxon>
        <taxon>Agaricomycotina</taxon>
        <taxon>Agaricomycetes</taxon>
        <taxon>Agaricomycetidae</taxon>
        <taxon>Agaricales</taxon>
        <taxon>Pleurotineae</taxon>
        <taxon>Pterulaceae</taxon>
        <taxon>Pterulicium</taxon>
    </lineage>
</organism>
<evidence type="ECO:0000256" key="1">
    <source>
        <dbReference type="SAM" id="SignalP"/>
    </source>
</evidence>
<proteinExistence type="predicted"/>
<keyword evidence="3" id="KW-1185">Reference proteome</keyword>
<dbReference type="AlphaFoldDB" id="A0A5C3Q6L5"/>
<keyword evidence="1" id="KW-0732">Signal</keyword>
<dbReference type="Proteomes" id="UP000305067">
    <property type="component" value="Unassembled WGS sequence"/>
</dbReference>
<dbReference type="EMBL" id="ML178868">
    <property type="protein sequence ID" value="TFK96010.1"/>
    <property type="molecule type" value="Genomic_DNA"/>
</dbReference>
<accession>A0A5C3Q6L5</accession>
<evidence type="ECO:0000313" key="3">
    <source>
        <dbReference type="Proteomes" id="UP000305067"/>
    </source>
</evidence>
<gene>
    <name evidence="2" type="ORF">BDV98DRAFT_586634</name>
</gene>